<evidence type="ECO:0000313" key="2">
    <source>
        <dbReference type="Proteomes" id="UP001159363"/>
    </source>
</evidence>
<comment type="caution">
    <text evidence="1">The sequence shown here is derived from an EMBL/GenBank/DDBJ whole genome shotgun (WGS) entry which is preliminary data.</text>
</comment>
<protein>
    <submittedName>
        <fullName evidence="1">Uncharacterized protein</fullName>
    </submittedName>
</protein>
<name>A0ABQ9HLC3_9NEOP</name>
<proteinExistence type="predicted"/>
<evidence type="ECO:0000313" key="1">
    <source>
        <dbReference type="EMBL" id="KAJ8885153.1"/>
    </source>
</evidence>
<dbReference type="EMBL" id="JARBHB010000004">
    <property type="protein sequence ID" value="KAJ8885153.1"/>
    <property type="molecule type" value="Genomic_DNA"/>
</dbReference>
<dbReference type="Proteomes" id="UP001159363">
    <property type="component" value="Chromosome X"/>
</dbReference>
<sequence length="124" mass="14735">MLKLTDENSTSDVIKSLCCTDKKQEECFKRRCKDCQAKEVKILACEDWSEEITYEKWIRKVTVIVKKEEKLCQRRIKTERIINVNKARRFILHILTNQNLKSLCILLCYTNVIHLKFTKAINNL</sequence>
<accession>A0ABQ9HLC3</accession>
<organism evidence="1 2">
    <name type="scientific">Dryococelus australis</name>
    <dbReference type="NCBI Taxonomy" id="614101"/>
    <lineage>
        <taxon>Eukaryota</taxon>
        <taxon>Metazoa</taxon>
        <taxon>Ecdysozoa</taxon>
        <taxon>Arthropoda</taxon>
        <taxon>Hexapoda</taxon>
        <taxon>Insecta</taxon>
        <taxon>Pterygota</taxon>
        <taxon>Neoptera</taxon>
        <taxon>Polyneoptera</taxon>
        <taxon>Phasmatodea</taxon>
        <taxon>Verophasmatodea</taxon>
        <taxon>Anareolatae</taxon>
        <taxon>Phasmatidae</taxon>
        <taxon>Eurycanthinae</taxon>
        <taxon>Dryococelus</taxon>
    </lineage>
</organism>
<keyword evidence="2" id="KW-1185">Reference proteome</keyword>
<reference evidence="1 2" key="1">
    <citation type="submission" date="2023-02" db="EMBL/GenBank/DDBJ databases">
        <title>LHISI_Scaffold_Assembly.</title>
        <authorList>
            <person name="Stuart O.P."/>
            <person name="Cleave R."/>
            <person name="Magrath M.J.L."/>
            <person name="Mikheyev A.S."/>
        </authorList>
    </citation>
    <scope>NUCLEOTIDE SEQUENCE [LARGE SCALE GENOMIC DNA]</scope>
    <source>
        <strain evidence="1">Daus_M_001</strain>
        <tissue evidence="1">Leg muscle</tissue>
    </source>
</reference>
<gene>
    <name evidence="1" type="ORF">PR048_011349</name>
</gene>